<feature type="region of interest" description="Disordered" evidence="1">
    <location>
        <begin position="1"/>
        <end position="87"/>
    </location>
</feature>
<comment type="caution">
    <text evidence="2">The sequence shown here is derived from an EMBL/GenBank/DDBJ whole genome shotgun (WGS) entry which is preliminary data.</text>
</comment>
<evidence type="ECO:0000313" key="2">
    <source>
        <dbReference type="EMBL" id="MDI2027627.1"/>
    </source>
</evidence>
<reference evidence="2 3" key="1">
    <citation type="submission" date="2023-04" db="EMBL/GenBank/DDBJ databases">
        <title>Draft genome sequence of Saccharopolyspora sp. TS4A08 isolated from sweet potato rhizospheric soil.</title>
        <authorList>
            <person name="Suksaard P."/>
            <person name="Duangmal K."/>
        </authorList>
    </citation>
    <scope>NUCLEOTIDE SEQUENCE [LARGE SCALE GENOMIC DNA]</scope>
    <source>
        <strain evidence="2 3">TS4A08</strain>
    </source>
</reference>
<name>A0ABT6PI12_9PSEU</name>
<evidence type="ECO:0000256" key="1">
    <source>
        <dbReference type="SAM" id="MobiDB-lite"/>
    </source>
</evidence>
<feature type="compositionally biased region" description="Polar residues" evidence="1">
    <location>
        <begin position="1"/>
        <end position="11"/>
    </location>
</feature>
<evidence type="ECO:0000313" key="3">
    <source>
        <dbReference type="Proteomes" id="UP001237595"/>
    </source>
</evidence>
<dbReference type="RefSeq" id="WP_281454034.1">
    <property type="nucleotide sequence ID" value="NZ_JASAOF010000001.1"/>
</dbReference>
<accession>A0ABT6PI12</accession>
<dbReference type="EMBL" id="JASAOF010000001">
    <property type="protein sequence ID" value="MDI2027627.1"/>
    <property type="molecule type" value="Genomic_DNA"/>
</dbReference>
<gene>
    <name evidence="2" type="ORF">QFW96_03345</name>
</gene>
<proteinExistence type="predicted"/>
<keyword evidence="3" id="KW-1185">Reference proteome</keyword>
<sequence>MSATHEVTNQVPPLVDYDVSDNPTPLEGLRREGAERAEDEVRELGALAAPPARPSGVADALPGSRPGRGLRDVAPGVNEVPPDPPSP</sequence>
<dbReference type="Proteomes" id="UP001237595">
    <property type="component" value="Unassembled WGS sequence"/>
</dbReference>
<organism evidence="2 3">
    <name type="scientific">Saccharopolyspora ipomoeae</name>
    <dbReference type="NCBI Taxonomy" id="3042027"/>
    <lineage>
        <taxon>Bacteria</taxon>
        <taxon>Bacillati</taxon>
        <taxon>Actinomycetota</taxon>
        <taxon>Actinomycetes</taxon>
        <taxon>Pseudonocardiales</taxon>
        <taxon>Pseudonocardiaceae</taxon>
        <taxon>Saccharopolyspora</taxon>
    </lineage>
</organism>
<protein>
    <submittedName>
        <fullName evidence="2">Uncharacterized protein</fullName>
    </submittedName>
</protein>